<dbReference type="PROSITE" id="PS00018">
    <property type="entry name" value="EF_HAND_1"/>
    <property type="match status" value="1"/>
</dbReference>
<organism evidence="2 3">
    <name type="scientific">Synechococcus phage S-WAM1</name>
    <dbReference type="NCBI Taxonomy" id="1815521"/>
    <lineage>
        <taxon>Viruses</taxon>
        <taxon>Duplodnaviria</taxon>
        <taxon>Heunggongvirae</taxon>
        <taxon>Uroviricota</taxon>
        <taxon>Caudoviricetes</taxon>
        <taxon>Pantevenvirales</taxon>
        <taxon>Kyanoviridae</taxon>
        <taxon>Sokavirus</taxon>
        <taxon>Sokavirus swam1</taxon>
    </lineage>
</organism>
<sequence>MFANTINVSDRVANQLPEFIRNEDEQLINFLVEYYKSQEKTGRAYNVLNNILKYLDIDAYDQKTLTSSTVLIKDVDPTNDLIEVEQIDGFIPNNGSVMIDNEVIYYENTVRGPDAILTPGISLEEFNKKRQALESPWEFFDGTRRTFDLKFLGTPVSPVSAEHLAVTIYGDLLIPQVDYTISGSEIIFTEAPRARTGNDQVELTQILYYIGFADSIIKELVVPSVDDLQGQDSMTMQYENLEYAPIAEIGLIINRNGVLQRPYVDYVLTDNNTRIKYFINISTQDTFHIRSIEYVSPTVGQGAEAVARVGADGDIDRIIVKTGGSGYELNFAPKLSIFSSTGIGEAAAGRTLVNGIKDAKLINGGQGYNSYNPPVISITPPSDLINGSQAAARITVDDTTGQVSGIEITNSGSGYDFIPAISFINPNGAEISNPVIDSEGRLVANSISVVKTGLGYSNPPEIYIDPAPEDGINAEATCSVSPDGQVVSVTIINRGRGYLTAPRARIIQPVGAQVLDVTVANGNVTNINLLTGGSGYTDAPSVYIVDDRKGPLGESIGGTGAQAVATIFNGEITDINIVSFGSGYSDTEPPKVYIAEPLAAQASCDVGFGEVTGFNILSGGRNYEPSSLRGCARGVSDVVEFDNYGNQVYAPESALSQTSHSSGSVVHNLDSQIIREVFDKFRRQYMPTIQIDYSQVNPIRVIRDIKDFYLSKGTKVATQYLFKILFGEEIDVFYPKDEMITPSAASWVVDTILRAELISGDPVNLTNAQLVQIADPVDQNIKDASVLIENVISIIEGTDVIYELAISEETLSGEFKIPYKTVLVEPLDTTEGIITVDSTIGWPEKNGTIIIDDQEVVQYKDKSLNQFIECTRSKNGVVEDWDPGTTIHSDIFVYVNKGLSTEVKLRILGIAEAATTVLEDSGSYYLPGDKLNVAALGSTADDQRLQSWLYNVKKLIRVNRIEPGGLNRTATVTCSNPHGLLVEDAVTIYGANPAVYNGTFEVTARLDEFTFSYLIPVPTDIEPQGNILLSVDLNRGKSTQTTIDEVISLFTSNVQNTFFNNDYVYVAASGLPNYKIGPFQGSALIPGNQRKLLRFPRTVNTVSTRTTVKPNTPIGAWVNGVAAWSYKDQEYVTYGPVTGINITDGGIDYDAGSKPQLEITGGGGSGATAEVIVNGALSTIEVTNQGSGYTSQPLISIVGGGGSGATAQAVVTNGRVTRVLVGNPGTGYTAQPTISITGGGGSGATATAQVRGKISGVTLTARGSGYTSTPSIKLNSGEGALAQPIVINGRIVSIAIINSGSAYTTAPTVYINGDGFGAQAKAVIGTLGEDKGKVISIQITNRGVGYTQGNTTVRLEAVGQLATFEASVFQWNKNVEYELNNKYDVARGYVFTGFNNQYGGEYAHVSDPKELRYVVGDNVILNPENNQFIEEGTETGASITHSPIIGWAFDGNPIYGPYGYIDPTDQNGGIRRMRSSYKLKANVVYDIDTNPNPARVDGPPLSEYAAGQFIDDYEYTFQEGDLDQYNGRFCKTPEYPDGIYAYFITIDASEAGLPVFPYIIGPEFNSVVDTWNISLSATQENIPADVSRYRDPYEDVDIDIDRQPNQQSDQLVTEKEGFLILFETEDIDNDGIISPNEIATQQAMTEEAALQIYDYFPRVSTESRVDIEVETTTKFENAQIDGFVIENPGVSYQVTDTLFFDNTGTDGFGASAQVESVQGAVISQYRKEVINDIPYGKITTETDHELIAQDEVIVSSRVITENTNKRFYMSVVTGIDSIDILQSGIGYNEAIPPTYEIITTTGQDVELDIDLDLTTGKIDKVNIINSGFNYDTDLPPQIRVSHPQKFKKTYYWSTIYSETQTNCQIKIHDSAIADDRNIYVCGELIQPNGDSAAFLAKYNDLGSLVWDRSLLPSASIKTARWKKMYLDQTSETNHLIYLIGETESQGTANYNPDILVAKYESGLDNANNPEGLVRFQKEIAGVSGTTRRDYAGDIYLDEEQRVYICGWTDTNSPDPDDIWVMQLNNQGDIVEKRKFASDAEGEQMHQLYYLGDNQVAFCGIDEDNNDLLFGIMEYDGANIELQYVKRLAISGGDVQRPQFVLDEYNDLFFVCDMWNGTKNYGVAFFKIALDQIRLTVATPEWNFAKIMAPTVNFESIKHAGITVDVFGNVNVVTNVVYEDNDQQAVITGFKYDGTTLYSTNVIRGQWNGASSDTGVGFTVNTHNVDNSGDILLPLNLQDPIQEVVHRFENATLTFDDTKQNKSTISVYDGGAVSQDSSVFKFGANSLNLADANYVKWTDLNLTEQWTNVMWVRMAPTHGTNNPRIEMITAKDDAGSTVQYIMNLDSGDGNFGKIALVIAPSGGSTTTVWSIGSTYATTLADSDWHHIALVKEEPSLGSYVYSCYFDGVNVATATVVDEISMNDLVVGGQEAGPLVGNSFVGNIDDIVVESRAVYSGSSLQVPTERYRITTQDSALDLVKFDRLHSKRGDYNTTFAGYDGNYTESIAFTANTTLNANTLSNPVITVWNEGPSGLQILDFSDVVSTLAPGTYTFSTNRHTYSTKTSTIPTPLGRKLKIEPVVLPKYYIRDAGYQKIDAVREFTFNQDVKFEKGSIIQQYNENGVVQAYGTIVETPVGGVNTPGLGTNYKIGKIYGTFNSTDLFKNDKEEENTIDEISFTVKRSQDAWESGKAYSVNDQVWSDGKIYFATNNATSGATAPTHEIGIVTDGAVLWSYISAAPNIEVDLADFPWPAPTDPEWIATTTYVAGDIVFFGRNKYQCATGGVSGTVGPTHTTGSAADGSVTWNFVSTYDPLSDYARFRPFTLADYRVTIVNTYAGSDFIIGDVVSLGNSINAGPKEDTDNKIAEVSGLGSVKEITLTVNLNKDIIRTADNRTDLIYCSALTPHNFTANDILFVEGFTTAEFNGSFFVKEVFSSRDFTYKLRATATADPAFAQGAIARVKISSKHPTLLLVRNHSYIFDMSDVSNFGYYLSFAQDNQYKLEYSFNVIEREGTPGLSSAAETPVVKFTIGGEVTNITYYFDPSRTGATSPVGSNSFIDVIKTPYDGRFKISEILSDTEFRFPLLYEPEFNNAEIGLDDQDKSNTIYSTTSKKAIGPINSIKLISPGGFYKKLPIISDIASDRKIEKLRILSGGTEYAPGVYTQVPILGDGEGGLCNITVENDDIIGSGTVTNVALTDPGKGYTFGSIDIDAIQGILGPTLSGSGAEIEVVIPAEGTGAAVFLTGRQIGKIKTLKNNEFGYGYSHDYTLRPEIAFPINLQLFNTSILSQITITNPGAGYTSAPAVIIQGGGGTGAEAEAVVKNNRLSEILIKNPGAGYSSQPEVTLKSEFTYVVNLDLNYLQFNFPHGITTGAEVQFRADAIGSTVGELPKPSSVGLTSLSAAQTYYAIAGEVNGLESDQLRFALTPVDAESGNFITFLTQGAGRQVLLTEVFGGQAEAVVETSRFLEGEIVFQGETQDLATATGIVSINDGWQIEPKILKVTNPKGDFVVGGKVQGVISRASGVIDNINIAKGVLNIDAITKTAGRFTDDVGKPSEIVQKIQDSFFYQNFSYVIKSEIPINRWKSQILQNNHPVGFNLFGQLSLTGGKDISGRKVAADFTKQVNINEYTNVNEITSFGAAQPIYSTFNNSEVLFRKKRLTNSEEILTSIVKKIDDISDQFDGARKNFPLTVEGQQVIVKDNQLLVTINGVIQSPGNSYQVVGNQIVFSEAPRPDSKVVYRNIRFDFMPITRLNLNNIAGIFPSIGDNIFGFETETSAKVVATGATSIDVVDISGSFALNERVDVGRTGFSALIGSIDKSFTKLYLQSIGGAFGTSLIGDIIVGQTTGARATITSIDLTDNSVQVTDMSNGFFDRGEDINFFTAGYGANILNVDSVNYKTIFEFGETVTNMNGDTAIIEGSNLDLDGNISDALVLSKTSGTAEFETGQYNLFLNDIFYSAASNIAARITSISPYRDPIVSINLVRPVATGAWSTMVEGDKFEGLTSGATGEVVKIDFEASPPVMYYLKSSETDLTDGETVQGYTEFAGVRTYTATTETVSGEVRLGDVVDTLVINQGSTFFGMIFERLISLTNQNVILDDISKTTITPVEILNSDDRVNADFLDFEEVRSTEIEYENLTGGTIAVGDVIRSITVTYGNPVTDALNRWFDAANRIAANKQEIVDFANAEIAVQHPGFYYPGDNQTDQFSRYADAYRLIHRNKDYIIAKSYEDMTVQYPSLPIPSPTKCQRDIGHFIDAISMDMFQGGTVYTRKFLQMYFSDDGLTFLYINNEAEATEYAFEQALGYMKNALTNMLTGTDTVGATVYNLYDERSTGGSSGTGITADPSPGNPYGTAGSNSVNYGATNCSDVQSALQTLFDNVSEVLLAGSLSDLIELSEPSTYSSNETKCRRDIGYFVDALVQDIKGDGNYGIVKFTRFYFDASGTPISNGLVGETAESITAFNKARDMAKRAINNLLYDKDLTLLYDPTTYPGPYLTSSSEGHTYDPNYSQGNNQDAANCADVQAALDTLTAIATTAINAGNLNNINALSVISDGSFQENENLRVYKISYKDPGANGLFLPGETVRGVTSGANFTSKGTNAGLKWLFTDSITGTFQNREYITNSRLTANGTAVLTGLEYKSGTKSLRLDAGAYLSHTLSDVQKFGTENFTIEMWIRPTTISGIQYLFDTRTSGTSENGSPVLYLNGSNIAWWYNGSDQISAAHGLGINTWHHVAVTRTTNITKIWVNGSQVGGDYTDNNNYLERAFTIGADLNGASGFVGHLDNIIIKKGVSDYSQTFTPGFTFPTDNQNISFSMSMELPLIISNEERYATYTGQTNSSATAKSIDYDEKTIIVEDINLARDEYRKAADMIELNLDWIAEVAVGLMKEKYPDFVMPGDSADGTGVQQGTNFCLRDTKEYILKAVIEDMRYGGNYNSVIAGRGYLTKQGGLNYVGNELLQSIFTWTELAVVINYVITTTSSDLVNYNGTKYTDILRIPNNFVSPASQAIQDEVVLLCDTIADILGPTGNRFRDAGDLIWKNRDYIAYETVGWLNDYYSAEINDTQYDFLDIPGYNGNVVCARDIKEYILPAVITDLITGGNSATQYVIDFYINNNNEIIHVENELGAMLDAFSKVKELVHHAVNNTLLSFGTTASELGAASDLQDDYYVAQFTEIAAYRDTTITIDSKGYNYQDIVSNYNIDAANMLEANKHVIAKEAVYTMNDLSKYLDLAIPGGSKNCEDDVMGVIDAVIHDLRFGGNSATYDAALLYLNPEDDSLLHIEQEAEAAIDVYKIAMEICILTMRNGFGRDNLYIYQAEGGAGGAVDPGGVGTSSVDAVDVNTYEQNAVDDRFIDGSHIIERNIRLIAEEAVAQGLAQFPGLTIPGGNINCVHDVTDVLHAMVWNLRYGGNNKMFRAAEFYVNNGSLAHISSQATESTWIFNKARDLAITVMRDQAITITAGHGYTQKFNTDLDFFPYNQGGYVVTADTENPGSECPDVASAITDLFTVITDTLATPTNITDGTITKTLPNCWPVKYAPEMVVRDTTVTYDAGASNWNETCPQTASTIETLFDIVINTISEASAGNASHLAGITRDAGYNSNTEYQFYTCYDVTSAAETLFDMMLDTLGGGSNSDRSAARRILFNRHAISAKAFSEVQTAYPTTVAEESFGDALIGGLLYDLNTGGNQGVLRIVNTWFDGEGNFIAFPDVTKQHLLWFVTRISEYCKRALDDYNDNLVGGEWYGYDIYLDPTHQGTNAIENRYEYEMESTQFKIDASLNAAYFAISRGTPPTQNKIQWTNNIHATNNQNLYDEGVDWNTDPDLIINTPTVEVGFERRENKITINRPNFYSRGDILSYVVASEDVEAAFADQEFFYVLNATPSAFEITKEIRHDARFAPFAVDLATTGQQQLQLNVRSGITRMPTTYGTRDIDNPISGGFSLADVVVGSTSNASSEIVRTRNNEANIIKIYQRFNIGTATGRFNIGERVQVQGAGTNYGTVLQTSPLTGDNEDEGWIYVENITGTFSVSDILEGIDSAQTAEVTSAARDRMLINTERGSFGVDEMFFNKGNGAEADIVAYENSAGSLTSNTGGRIAIDIETLQDDFIDGDIIYGSITDKILNIANITRDSFRDIELNQYVHAVKTIECDVNTILRDQGFTGDFKKGDFVYLLQGSIPKIPGWTAVVTDYLYDPDNSIHKIWIANLQPYGAAADGTTTVDPNELLSGGLGKFENLNNFPVIQCDISNVTVTNYTSYGKVSGKSISGDTGRIWLEDVVGDFPSNLTIISDYGWSAGVTQSKNLLARCDRYFRGFDGTETSFKLTISNGEAYFPDPAGHLLVFVNGVLQPPGANYAYTAFSDSIQFTEPPTVGSEFIGYYVGKLRQLDDISFEFDSLRSSFNLKYQGGFYSLTLTEGVSSNTILPENNIIVSLNGVIQEPGVGYELVGSRIIFAEIPRAGSTFVAFSYIGSDADVIAATVVPPIEAGDILQIEGEADEREVALIESSNSLITFEYTGTVKGRGASALASIKSGEITEAIITSPGDGYTSRPSVDVISATGFDGRVRALMGILRIDVKTPGIGYAQPAVAVETIVDDDFVPPTGPAVNQGFDTYAGEGTDAQGNPIVIVPGYIQITSQPVNVTVNQGQTAEFTVVAAFIQSSDNQIGTTALNYQWQRKQYGETDWNNITGQTSNVYDSNSAAQADDGDEFRVAITAAGATPVYSNSVILTVQTGATVISNFNPTQIFQ</sequence>
<dbReference type="InterPro" id="IPR013320">
    <property type="entry name" value="ConA-like_dom_sf"/>
</dbReference>
<protein>
    <submittedName>
        <fullName evidence="2">Baseplate wedge initiator</fullName>
    </submittedName>
</protein>
<dbReference type="SUPFAM" id="SSF46458">
    <property type="entry name" value="Globin-like"/>
    <property type="match status" value="1"/>
</dbReference>
<dbReference type="Pfam" id="PF14240">
    <property type="entry name" value="YHYH"/>
    <property type="match status" value="1"/>
</dbReference>
<dbReference type="InterPro" id="IPR018247">
    <property type="entry name" value="EF_Hand_1_Ca_BS"/>
</dbReference>
<dbReference type="Gene3D" id="2.60.120.200">
    <property type="match status" value="2"/>
</dbReference>
<feature type="domain" description="YHYH" evidence="1">
    <location>
        <begin position="1396"/>
        <end position="1548"/>
    </location>
</feature>
<accession>A0A1D8KSA0</accession>
<name>A0A1D8KSA0_9CAUD</name>
<dbReference type="SUPFAM" id="SSF49899">
    <property type="entry name" value="Concanavalin A-like lectins/glucanases"/>
    <property type="match status" value="2"/>
</dbReference>
<dbReference type="Proteomes" id="UP000204364">
    <property type="component" value="Segment"/>
</dbReference>
<proteinExistence type="predicted"/>
<reference evidence="2 3" key="1">
    <citation type="journal article" date="2016" name="Virology">
        <title>The genomic content and context of auxiliary metabolic genes in marine cyanomyoviruses.</title>
        <authorList>
            <person name="Crummett L.T."/>
            <person name="Puxty R.J."/>
            <person name="Weihe C."/>
            <person name="Marston M.F."/>
            <person name="Martiny J.B."/>
        </authorList>
    </citation>
    <scope>NUCLEOTIDE SEQUENCE [LARGE SCALE GENOMIC DNA]</scope>
    <source>
        <strain evidence="2">0810PA09</strain>
    </source>
</reference>
<dbReference type="GeneID" id="30310038"/>
<dbReference type="EMBL" id="KU686210">
    <property type="protein sequence ID" value="AOV61558.1"/>
    <property type="molecule type" value="Genomic_DNA"/>
</dbReference>
<dbReference type="RefSeq" id="YP_009325074.1">
    <property type="nucleotide sequence ID" value="NC_031944.1"/>
</dbReference>
<gene>
    <name evidence="2" type="ORF">P090810_085</name>
</gene>
<dbReference type="InterPro" id="IPR023366">
    <property type="entry name" value="ATP_synth_asu-like_sf"/>
</dbReference>
<evidence type="ECO:0000259" key="1">
    <source>
        <dbReference type="Pfam" id="PF14240"/>
    </source>
</evidence>
<evidence type="ECO:0000313" key="3">
    <source>
        <dbReference type="Proteomes" id="UP000204364"/>
    </source>
</evidence>
<dbReference type="Gene3D" id="2.40.30.20">
    <property type="match status" value="1"/>
</dbReference>
<dbReference type="Pfam" id="PF13385">
    <property type="entry name" value="Laminin_G_3"/>
    <property type="match status" value="2"/>
</dbReference>
<keyword evidence="3" id="KW-1185">Reference proteome</keyword>
<evidence type="ECO:0000313" key="2">
    <source>
        <dbReference type="EMBL" id="AOV61558.1"/>
    </source>
</evidence>
<dbReference type="KEGG" id="vg:30310038"/>
<dbReference type="InterPro" id="IPR025924">
    <property type="entry name" value="YHYH_dom"/>
</dbReference>
<dbReference type="InterPro" id="IPR009050">
    <property type="entry name" value="Globin-like_sf"/>
</dbReference>
<dbReference type="Gene3D" id="2.60.40.2700">
    <property type="match status" value="1"/>
</dbReference>
<dbReference type="Gene3D" id="2.10.10.90">
    <property type="match status" value="1"/>
</dbReference>